<dbReference type="PhylomeDB" id="A0A068UQ80"/>
<feature type="region of interest" description="Disordered" evidence="1">
    <location>
        <begin position="1853"/>
        <end position="1904"/>
    </location>
</feature>
<reference evidence="3" key="1">
    <citation type="journal article" date="2014" name="Science">
        <title>The coffee genome provides insight into the convergent evolution of caffeine biosynthesis.</title>
        <authorList>
            <person name="Denoeud F."/>
            <person name="Carretero-Paulet L."/>
            <person name="Dereeper A."/>
            <person name="Droc G."/>
            <person name="Guyot R."/>
            <person name="Pietrella M."/>
            <person name="Zheng C."/>
            <person name="Alberti A."/>
            <person name="Anthony F."/>
            <person name="Aprea G."/>
            <person name="Aury J.M."/>
            <person name="Bento P."/>
            <person name="Bernard M."/>
            <person name="Bocs S."/>
            <person name="Campa C."/>
            <person name="Cenci A."/>
            <person name="Combes M.C."/>
            <person name="Crouzillat D."/>
            <person name="Da Silva C."/>
            <person name="Daddiego L."/>
            <person name="De Bellis F."/>
            <person name="Dussert S."/>
            <person name="Garsmeur O."/>
            <person name="Gayraud T."/>
            <person name="Guignon V."/>
            <person name="Jahn K."/>
            <person name="Jamilloux V."/>
            <person name="Joet T."/>
            <person name="Labadie K."/>
            <person name="Lan T."/>
            <person name="Leclercq J."/>
            <person name="Lepelley M."/>
            <person name="Leroy T."/>
            <person name="Li L.T."/>
            <person name="Librado P."/>
            <person name="Lopez L."/>
            <person name="Munoz A."/>
            <person name="Noel B."/>
            <person name="Pallavicini A."/>
            <person name="Perrotta G."/>
            <person name="Poncet V."/>
            <person name="Pot D."/>
            <person name="Priyono X."/>
            <person name="Rigoreau M."/>
            <person name="Rouard M."/>
            <person name="Rozas J."/>
            <person name="Tranchant-Dubreuil C."/>
            <person name="VanBuren R."/>
            <person name="Zhang Q."/>
            <person name="Andrade A.C."/>
            <person name="Argout X."/>
            <person name="Bertrand B."/>
            <person name="de Kochko A."/>
            <person name="Graziosi G."/>
            <person name="Henry R.J."/>
            <person name="Jayarama X."/>
            <person name="Ming R."/>
            <person name="Nagai C."/>
            <person name="Rounsley S."/>
            <person name="Sankoff D."/>
            <person name="Giuliano G."/>
            <person name="Albert V.A."/>
            <person name="Wincker P."/>
            <person name="Lashermes P."/>
        </authorList>
    </citation>
    <scope>NUCLEOTIDE SEQUENCE [LARGE SCALE GENOMIC DNA]</scope>
    <source>
        <strain evidence="3">cv. DH200-94</strain>
    </source>
</reference>
<dbReference type="OrthoDB" id="2011702at2759"/>
<dbReference type="GO" id="GO:0008174">
    <property type="term" value="F:mRNA methyltransferase activity"/>
    <property type="evidence" value="ECO:0007669"/>
    <property type="project" value="EnsemblPlants"/>
</dbReference>
<dbReference type="Gramene" id="CDP10591">
    <property type="protein sequence ID" value="CDP10591"/>
    <property type="gene ID" value="GSCOC_T00031357001"/>
</dbReference>
<dbReference type="GO" id="GO:0006397">
    <property type="term" value="P:mRNA processing"/>
    <property type="evidence" value="ECO:0007669"/>
    <property type="project" value="EnsemblPlants"/>
</dbReference>
<feature type="region of interest" description="Disordered" evidence="1">
    <location>
        <begin position="1918"/>
        <end position="1970"/>
    </location>
</feature>
<feature type="region of interest" description="Disordered" evidence="1">
    <location>
        <begin position="1655"/>
        <end position="1681"/>
    </location>
</feature>
<feature type="compositionally biased region" description="Pro residues" evidence="1">
    <location>
        <begin position="1943"/>
        <end position="1955"/>
    </location>
</feature>
<dbReference type="OMA" id="WIGFAID"/>
<dbReference type="PANTHER" id="PTHR23185:SF0">
    <property type="entry name" value="PROTEIN VIRILIZER HOMOLOG"/>
    <property type="match status" value="1"/>
</dbReference>
<evidence type="ECO:0000256" key="1">
    <source>
        <dbReference type="SAM" id="MobiDB-lite"/>
    </source>
</evidence>
<accession>A0A068UQ80</accession>
<feature type="region of interest" description="Disordered" evidence="1">
    <location>
        <begin position="1693"/>
        <end position="1732"/>
    </location>
</feature>
<dbReference type="InterPro" id="IPR026736">
    <property type="entry name" value="Virilizer"/>
</dbReference>
<protein>
    <recommendedName>
        <fullName evidence="4">Virilizer N-terminal domain-containing protein</fullName>
    </recommendedName>
</protein>
<feature type="compositionally biased region" description="Basic and acidic residues" evidence="1">
    <location>
        <begin position="1592"/>
        <end position="1603"/>
    </location>
</feature>
<dbReference type="GO" id="GO:0009651">
    <property type="term" value="P:response to salt stress"/>
    <property type="evidence" value="ECO:0007669"/>
    <property type="project" value="EnsemblPlants"/>
</dbReference>
<organism evidence="2 3">
    <name type="scientific">Coffea canephora</name>
    <name type="common">Robusta coffee</name>
    <dbReference type="NCBI Taxonomy" id="49390"/>
    <lineage>
        <taxon>Eukaryota</taxon>
        <taxon>Viridiplantae</taxon>
        <taxon>Streptophyta</taxon>
        <taxon>Embryophyta</taxon>
        <taxon>Tracheophyta</taxon>
        <taxon>Spermatophyta</taxon>
        <taxon>Magnoliopsida</taxon>
        <taxon>eudicotyledons</taxon>
        <taxon>Gunneridae</taxon>
        <taxon>Pentapetalae</taxon>
        <taxon>asterids</taxon>
        <taxon>lamiids</taxon>
        <taxon>Gentianales</taxon>
        <taxon>Rubiaceae</taxon>
        <taxon>Ixoroideae</taxon>
        <taxon>Gardenieae complex</taxon>
        <taxon>Bertiereae - Coffeeae clade</taxon>
        <taxon>Coffeeae</taxon>
        <taxon>Coffea</taxon>
    </lineage>
</organism>
<dbReference type="Proteomes" id="UP000295252">
    <property type="component" value="Chromosome VIII"/>
</dbReference>
<feature type="compositionally biased region" description="Low complexity" evidence="1">
    <location>
        <begin position="1918"/>
        <end position="1942"/>
    </location>
</feature>
<dbReference type="GO" id="GO:0009793">
    <property type="term" value="P:embryo development ending in seed dormancy"/>
    <property type="evidence" value="ECO:0007669"/>
    <property type="project" value="EnsemblPlants"/>
</dbReference>
<keyword evidence="3" id="KW-1185">Reference proteome</keyword>
<dbReference type="GO" id="GO:0010117">
    <property type="term" value="P:photoprotection"/>
    <property type="evidence" value="ECO:0007669"/>
    <property type="project" value="EnsemblPlants"/>
</dbReference>
<feature type="compositionally biased region" description="Low complexity" evidence="1">
    <location>
        <begin position="1614"/>
        <end position="1627"/>
    </location>
</feature>
<name>A0A068UQ80_COFCA</name>
<dbReference type="GO" id="GO:0016607">
    <property type="term" value="C:nuclear speck"/>
    <property type="evidence" value="ECO:0007669"/>
    <property type="project" value="EnsemblPlants"/>
</dbReference>
<feature type="compositionally biased region" description="Polar residues" evidence="1">
    <location>
        <begin position="1551"/>
        <end position="1562"/>
    </location>
</feature>
<feature type="compositionally biased region" description="Basic and acidic residues" evidence="1">
    <location>
        <begin position="1657"/>
        <end position="1677"/>
    </location>
</feature>
<sequence length="2202" mass="241076">MGRPEPCVLFAQTFVHPTLDEYVDEVLFAEPVVVTACEFLEQNSSSTCSTVKLSGTSSPPSFALEVFVQCEGETRFRRICQPFLYSHSSSNVLEVEAMVTSHLVVRGSYRSLSLVIYGNTAEDLGQFNIEVDLDSSLTHTVSAIEGDLEDLPPALCPTNLTIEESLSTLNKLSFKVARVDIPVEHKQLLQLMFKILESQNLGAATDTVISSMLSAALVHATPNLYSTIIDQKHVGMDKFRDNGGFDDVLNEARKELMDVYKSFKQGGYFPAESSTENMSFESEADMPTSKQLVDLLSLYFKFGSNHEIAANPVRSKHKSAVLWLSVALLLCSGRESCFHFVSSGGMEKLGHVLNHVIQNSLTLKLLSLAVVEQATRHSIGCEGFLGWWPREDESVPPGTSEGYNQLLKFLLQNQRHDVASLATYILNRLRFYEVASRYECAVLSILGGLSTAGHITSVTLDMLTGAKFQLKKLTKLINFHGPIEDPSLVARASSTLIPCDVGSLSYKATSTFINQSNCCFSKWDTDPHLLLLLKERGFLPLSAAFLSCSILRTETGRVVDLFMDIVSYIEAIILSLLFSRSGLTFLLCDPEVLTTVIRGLRGTDDWNKEESASLRYASALISRGFFCHPQEVGIIVETHLKAIVAIDHLITSTPNTEEFLWILWDLCGLSRSDCGRQALLALIHFPEALSVLTAALHSVKELDPVSMNSGSSPLNVAIFHAAAEIFEVIVTDSTSSSLGSWIDQANELHRVLHSSSPGSNRKDAPARLLEWIDAGVVYHRNGFIGLLRYAALLASGGDAHMASTSIFGSDMMDVENVVGEAPCSSDGNVIDNLLGKRITDKDFPGVVLRDSSIVQLTTAFRILAFISDNSAISAVLYDEGAVMVIHAVLINCKVLLERSSNIYDYLVDEGTECNSTSDLLLERNREQSIVDLLIPSLVLLINLLQKLQEAKEQHRNTKLINALLQLHREVSPRLAACAFDLSSPYPEALGLEAVCHLIVSALACWPVYGWTPGLFLFLLDNLHSTSSLALGPKEVCSLFCLLNDLFPEEGVWLWKNGIPMSSLLRAFAVGTLLGREKERQIDWYLQAGVSEKLLSQLTPQLDKVAQVILHCAISTLVVIQDMIRVFIIRIACHGTDNASVLLRPMISWISNQLSGPLAVADTDSYKVYRLLDFLALLLEHPRAKPLLLREGGIQMFIKVLERCNVAASSDAKQFPEVRHVARNGFSWLAWCIPVFKSISLLCDCRTSLPRPVMLDRHIPKDVTAGECLLILSYVLNLCKVLPVGKELLACVSAFKELGSSAQGRSALLSIFLKVQPFIFEDSALERSRADDRDLKIVNACEWRESPPLQICWSTLLMSIASNDGSPEYAVETIGLLASGALLFCLERESLNLERITAIKFLFGIVKDGSGTDSFLDESMKSLHELANILEPEASDDYSASFHNSRFSFCILEYSLLLMLQKPTHAVKVDNIKASILPSSSIAASVSTRIRGIADSGSERIEDYDLGEFGDKFLWECPENLRDRLTQTGLSMKRKISSLDGPNRRVRADNASTETIAQSSFSRGSVPPATSGPTRRDTFRQRKPNTSRPPSMHVDDYVARERNADGNNNPNVIAIPRIGSSSGRPPSIHVDEFMARQRDRQHPVGMAVADATAQVKRTAPENNKDAEKSNKSRQLKPDLDDDLQGIDIVFDAEESEPDEKLPFPQADDNLPLPAPVVAEQSSPHSIVEETESDSNLNAQLASNMDENTNGEFSSMMTVSRPEVSLAREPSISSEKKFPDKSDDSKSFINKISSGFDSAVLASSSELSSSTYANVNKVSGQLSTDSRMTNNLYSKVGLQHGGLPSAIGSQGFYDKKFHLNQPPLPPYPPPPTISPSPSQNTDAVGSQSSPFVHSVADVQPPLPPGFHVQAEYQSAYTNSSLASSSPLTDSKFGRATLSSPGGSTRPPPPLPPTPPPYSVNASTLSSSKPLPSQSVVYSQSVGAVDLQQTSIASSSDARLSNLSSSGTMVTSFAPAPLGPPLLFGRPGSMPGNLYGSSSGPQHMENLPNILQNLPISLPAIQSVPSLTQLQPLQPPQIPRHTAQSLRPVIPSSPQPEQVGSLLPSSLQLQMQTLQMLQQPHASPAHLYYQTPQTDNVLQPQLVERSQLQSLHQQGDGPSQQHDAGMSLQDFFRSPEAIQSLLSDRDKLCQLLEQHPKLMQMLQVC</sequence>
<evidence type="ECO:0000313" key="2">
    <source>
        <dbReference type="EMBL" id="CDP10591.1"/>
    </source>
</evidence>
<feature type="compositionally biased region" description="Pro residues" evidence="1">
    <location>
        <begin position="1860"/>
        <end position="1872"/>
    </location>
</feature>
<dbReference type="FunCoup" id="A0A068UQ80">
    <property type="interactions" value="1050"/>
</dbReference>
<feature type="compositionally biased region" description="Polar residues" evidence="1">
    <location>
        <begin position="1877"/>
        <end position="1889"/>
    </location>
</feature>
<feature type="compositionally biased region" description="Basic and acidic residues" evidence="1">
    <location>
        <begin position="1772"/>
        <end position="1782"/>
    </location>
</feature>
<dbReference type="InParanoid" id="A0A068UQ80"/>
<dbReference type="GO" id="GO:0036396">
    <property type="term" value="C:RNA N6-methyladenosine methyltransferase complex"/>
    <property type="evidence" value="ECO:0007669"/>
    <property type="project" value="EnsemblPlants"/>
</dbReference>
<dbReference type="GO" id="GO:0003723">
    <property type="term" value="F:RNA binding"/>
    <property type="evidence" value="ECO:0007669"/>
    <property type="project" value="TreeGrafter"/>
</dbReference>
<proteinExistence type="predicted"/>
<dbReference type="PANTHER" id="PTHR23185">
    <property type="entry name" value="PROTEIN VIRILIZER HOMOLOG"/>
    <property type="match status" value="1"/>
</dbReference>
<feature type="compositionally biased region" description="Polar residues" evidence="1">
    <location>
        <begin position="1957"/>
        <end position="1970"/>
    </location>
</feature>
<dbReference type="EMBL" id="HG739129">
    <property type="protein sequence ID" value="CDP10591.1"/>
    <property type="molecule type" value="Genomic_DNA"/>
</dbReference>
<gene>
    <name evidence="2" type="ORF">GSCOC_T00031357001</name>
</gene>
<evidence type="ECO:0000313" key="3">
    <source>
        <dbReference type="Proteomes" id="UP000295252"/>
    </source>
</evidence>
<feature type="region of interest" description="Disordered" evidence="1">
    <location>
        <begin position="1761"/>
        <end position="1782"/>
    </location>
</feature>
<evidence type="ECO:0008006" key="4">
    <source>
        <dbReference type="Google" id="ProtNLM"/>
    </source>
</evidence>
<feature type="region of interest" description="Disordered" evidence="1">
    <location>
        <begin position="1551"/>
        <end position="1627"/>
    </location>
</feature>
<dbReference type="GO" id="GO:0001510">
    <property type="term" value="P:RNA methylation"/>
    <property type="evidence" value="ECO:0007669"/>
    <property type="project" value="EnsemblPlants"/>
</dbReference>
<dbReference type="STRING" id="49390.A0A068UQ80"/>